<dbReference type="GO" id="GO:0016020">
    <property type="term" value="C:membrane"/>
    <property type="evidence" value="ECO:0007669"/>
    <property type="project" value="UniProtKB-SubCell"/>
</dbReference>
<feature type="transmembrane region" description="Helical" evidence="5">
    <location>
        <begin position="379"/>
        <end position="400"/>
    </location>
</feature>
<comment type="caution">
    <text evidence="6">The sequence shown here is derived from an EMBL/GenBank/DDBJ whole genome shotgun (WGS) entry which is preliminary data.</text>
</comment>
<feature type="transmembrane region" description="Helical" evidence="5">
    <location>
        <begin position="154"/>
        <end position="173"/>
    </location>
</feature>
<evidence type="ECO:0000256" key="1">
    <source>
        <dbReference type="ARBA" id="ARBA00004141"/>
    </source>
</evidence>
<feature type="transmembrane region" description="Helical" evidence="5">
    <location>
        <begin position="227"/>
        <end position="246"/>
    </location>
</feature>
<protein>
    <submittedName>
        <fullName evidence="6">Serine/threonine exchanger SteT</fullName>
    </submittedName>
</protein>
<dbReference type="PIRSF" id="PIRSF006060">
    <property type="entry name" value="AA_transporter"/>
    <property type="match status" value="1"/>
</dbReference>
<keyword evidence="3 5" id="KW-1133">Transmembrane helix</keyword>
<sequence>MQNSQHKIGWLTACALVVSNMVGTGVFTSLGFQLDSIQNTWSIILLWTLGGILALIGAFTFAELGTHYANENGGDYVFISKGIHPFFGYLSALVSMVAGFSAPVAIAGIAMEAYLAPFHISHPRILTVSIILVIGFIHSFSLKHSGIFQNFSTTIKVLFIVMILACGVYFSSLPGNAIRLDNSYRSEILTSGFAVSLLYVTYAYTGWNAAAYIVSEIKDPRKNLPKALLTATLAVTVTYILLQLVFLKFASAEQLKGKADVAVISFSNLFGSNGIKWISVGISVQLIATMSSYVWIGSRITRRMARDYPLWKYFDHMNRRDIPVRAIWLQIGITCLLLFSGTLEQVLLYTSFVLQLMGTLAVASLLGSQRKPGDYPSPFRPWLQWTYIIFSICVLGFIAIDKPLESFAGLAVVLLAGISYFLKPPQAKTDDAPNSEKF</sequence>
<feature type="transmembrane region" description="Helical" evidence="5">
    <location>
        <begin position="193"/>
        <end position="215"/>
    </location>
</feature>
<accession>A0A916NCP7</accession>
<dbReference type="Gene3D" id="1.20.1740.10">
    <property type="entry name" value="Amino acid/polyamine transporter I"/>
    <property type="match status" value="1"/>
</dbReference>
<feature type="transmembrane region" description="Helical" evidence="5">
    <location>
        <begin position="322"/>
        <end position="340"/>
    </location>
</feature>
<reference evidence="6" key="1">
    <citation type="submission" date="2021-04" db="EMBL/GenBank/DDBJ databases">
        <authorList>
            <person name="Rodrigo-Torres L."/>
            <person name="Arahal R. D."/>
            <person name="Lucena T."/>
        </authorList>
    </citation>
    <scope>NUCLEOTIDE SEQUENCE</scope>
    <source>
        <strain evidence="6">CECT 9275</strain>
    </source>
</reference>
<dbReference type="InterPro" id="IPR050598">
    <property type="entry name" value="AminoAcid_Transporter"/>
</dbReference>
<evidence type="ECO:0000256" key="2">
    <source>
        <dbReference type="ARBA" id="ARBA00022692"/>
    </source>
</evidence>
<dbReference type="EMBL" id="CAJRAF010000002">
    <property type="protein sequence ID" value="CAG5005873.1"/>
    <property type="molecule type" value="Genomic_DNA"/>
</dbReference>
<keyword evidence="7" id="KW-1185">Reference proteome</keyword>
<feature type="transmembrane region" description="Helical" evidence="5">
    <location>
        <begin position="406"/>
        <end position="422"/>
    </location>
</feature>
<feature type="transmembrane region" description="Helical" evidence="5">
    <location>
        <begin position="346"/>
        <end position="367"/>
    </location>
</feature>
<keyword evidence="4 5" id="KW-0472">Membrane</keyword>
<dbReference type="Proteomes" id="UP000680038">
    <property type="component" value="Unassembled WGS sequence"/>
</dbReference>
<proteinExistence type="predicted"/>
<feature type="transmembrane region" description="Helical" evidence="5">
    <location>
        <begin position="277"/>
        <end position="296"/>
    </location>
</feature>
<feature type="transmembrane region" description="Helical" evidence="5">
    <location>
        <begin position="86"/>
        <end position="111"/>
    </location>
</feature>
<evidence type="ECO:0000256" key="5">
    <source>
        <dbReference type="SAM" id="Phobius"/>
    </source>
</evidence>
<dbReference type="InterPro" id="IPR002293">
    <property type="entry name" value="AA/rel_permease1"/>
</dbReference>
<feature type="transmembrane region" description="Helical" evidence="5">
    <location>
        <begin position="41"/>
        <end position="65"/>
    </location>
</feature>
<dbReference type="PANTHER" id="PTHR11785:SF512">
    <property type="entry name" value="SOBREMESA, ISOFORM B"/>
    <property type="match status" value="1"/>
</dbReference>
<dbReference type="RefSeq" id="WP_215240140.1">
    <property type="nucleotide sequence ID" value="NZ_CAJRAF010000002.1"/>
</dbReference>
<comment type="subcellular location">
    <subcellularLocation>
        <location evidence="1">Membrane</location>
        <topology evidence="1">Multi-pass membrane protein</topology>
    </subcellularLocation>
</comment>
<dbReference type="AlphaFoldDB" id="A0A916NCP7"/>
<dbReference type="PANTHER" id="PTHR11785">
    <property type="entry name" value="AMINO ACID TRANSPORTER"/>
    <property type="match status" value="1"/>
</dbReference>
<gene>
    <name evidence="6" type="primary">steT_2</name>
    <name evidence="6" type="ORF">DYBT9275_03672</name>
</gene>
<evidence type="ECO:0000313" key="6">
    <source>
        <dbReference type="EMBL" id="CAG5005873.1"/>
    </source>
</evidence>
<evidence type="ECO:0000313" key="7">
    <source>
        <dbReference type="Proteomes" id="UP000680038"/>
    </source>
</evidence>
<dbReference type="GO" id="GO:0015179">
    <property type="term" value="F:L-amino acid transmembrane transporter activity"/>
    <property type="evidence" value="ECO:0007669"/>
    <property type="project" value="TreeGrafter"/>
</dbReference>
<name>A0A916NCP7_9BACT</name>
<feature type="transmembrane region" description="Helical" evidence="5">
    <location>
        <begin position="123"/>
        <end position="142"/>
    </location>
</feature>
<evidence type="ECO:0000256" key="3">
    <source>
        <dbReference type="ARBA" id="ARBA00022989"/>
    </source>
</evidence>
<dbReference type="Pfam" id="PF13520">
    <property type="entry name" value="AA_permease_2"/>
    <property type="match status" value="1"/>
</dbReference>
<evidence type="ECO:0000256" key="4">
    <source>
        <dbReference type="ARBA" id="ARBA00023136"/>
    </source>
</evidence>
<keyword evidence="2 5" id="KW-0812">Transmembrane</keyword>
<organism evidence="6 7">
    <name type="scientific">Dyadobacter helix</name>
    <dbReference type="NCBI Taxonomy" id="2822344"/>
    <lineage>
        <taxon>Bacteria</taxon>
        <taxon>Pseudomonadati</taxon>
        <taxon>Bacteroidota</taxon>
        <taxon>Cytophagia</taxon>
        <taxon>Cytophagales</taxon>
        <taxon>Spirosomataceae</taxon>
        <taxon>Dyadobacter</taxon>
    </lineage>
</organism>